<dbReference type="eggNOG" id="COG2259">
    <property type="taxonomic scope" value="Bacteria"/>
</dbReference>
<dbReference type="AlphaFoldDB" id="F8A1G1"/>
<organism evidence="1 2">
    <name type="scientific">Cellulomonas gilvus (strain ATCC 13127 / NRRL B-14078)</name>
    <name type="common">Cellvibrio gilvus</name>
    <dbReference type="NCBI Taxonomy" id="593907"/>
    <lineage>
        <taxon>Bacteria</taxon>
        <taxon>Bacillati</taxon>
        <taxon>Actinomycetota</taxon>
        <taxon>Actinomycetes</taxon>
        <taxon>Micrococcales</taxon>
        <taxon>Cellulomonadaceae</taxon>
        <taxon>Cellulomonas</taxon>
    </lineage>
</organism>
<dbReference type="HOGENOM" id="CLU_058421_1_2_11"/>
<dbReference type="RefSeq" id="WP_013884363.1">
    <property type="nucleotide sequence ID" value="NC_015671.1"/>
</dbReference>
<dbReference type="KEGG" id="cga:Celgi_2345"/>
<proteinExistence type="predicted"/>
<accession>F8A1G1</accession>
<protein>
    <submittedName>
        <fullName evidence="1">DoxX family protein</fullName>
    </submittedName>
</protein>
<keyword evidence="2" id="KW-1185">Reference proteome</keyword>
<evidence type="ECO:0000313" key="2">
    <source>
        <dbReference type="Proteomes" id="UP000000485"/>
    </source>
</evidence>
<dbReference type="OrthoDB" id="329282at2"/>
<dbReference type="Proteomes" id="UP000000485">
    <property type="component" value="Chromosome"/>
</dbReference>
<sequence>MLLRRLARPLFATWFVTEGIDALRRPVPHVADARAVLARVERARPDARVDVTDAQLTGIVRAHGAAVVTAGAMLALGKAPRTAALALAALTAPLVLATLPERGAKRLDPVAAQARQDRLVRTLAFAAGAVLVAADREGRPGVAWRLQDARARRAAAAAEHDD</sequence>
<gene>
    <name evidence="1" type="ordered locus">Celgi_2345</name>
</gene>
<name>F8A1G1_CELGA</name>
<dbReference type="EMBL" id="CP002665">
    <property type="protein sequence ID" value="AEI12845.1"/>
    <property type="molecule type" value="Genomic_DNA"/>
</dbReference>
<evidence type="ECO:0000313" key="1">
    <source>
        <dbReference type="EMBL" id="AEI12845.1"/>
    </source>
</evidence>
<reference evidence="2" key="1">
    <citation type="submission" date="2011-04" db="EMBL/GenBank/DDBJ databases">
        <title>Complete sequence of Cellvibrio gilvus ATCC 13127.</title>
        <authorList>
            <person name="Lucas S."/>
            <person name="Han J."/>
            <person name="Lapidus A."/>
            <person name="Cheng J.-F."/>
            <person name="Goodwin L."/>
            <person name="Pitluck S."/>
            <person name="Peters L."/>
            <person name="Munk A."/>
            <person name="Detter J.C."/>
            <person name="Han C."/>
            <person name="Tapia R."/>
            <person name="Land M."/>
            <person name="Hauser L."/>
            <person name="Kyrpides N."/>
            <person name="Ivanova N."/>
            <person name="Ovchinnikova G."/>
            <person name="Pagani I."/>
            <person name="Mead D."/>
            <person name="Brumm P."/>
            <person name="Woyke T."/>
        </authorList>
    </citation>
    <scope>NUCLEOTIDE SEQUENCE [LARGE SCALE GENOMIC DNA]</scope>
    <source>
        <strain evidence="2">ATCC 13127 / NRRL B-14078</strain>
    </source>
</reference>
<dbReference type="STRING" id="593907.Celgi_2345"/>